<dbReference type="SUPFAM" id="SSF141371">
    <property type="entry name" value="PilZ domain-like"/>
    <property type="match status" value="2"/>
</dbReference>
<keyword evidence="7" id="KW-0969">Cilium</keyword>
<evidence type="ECO:0000256" key="1">
    <source>
        <dbReference type="ARBA" id="ARBA00022636"/>
    </source>
</evidence>
<dbReference type="Proteomes" id="UP000321525">
    <property type="component" value="Unassembled WGS sequence"/>
</dbReference>
<name>A0A5C6QUS5_9GAMM</name>
<dbReference type="InterPro" id="IPR009875">
    <property type="entry name" value="PilZ_domain"/>
</dbReference>
<gene>
    <name evidence="6" type="ORF">ESZ26_02665</name>
    <name evidence="7" type="ORF">ESZ27_00700</name>
</gene>
<feature type="domain" description="PilZ" evidence="4">
    <location>
        <begin position="121"/>
        <end position="219"/>
    </location>
</feature>
<evidence type="ECO:0000313" key="9">
    <source>
        <dbReference type="Proteomes" id="UP000321917"/>
    </source>
</evidence>
<keyword evidence="3" id="KW-0975">Bacterial flagellum</keyword>
<dbReference type="RefSeq" id="WP_146797917.1">
    <property type="nucleotide sequence ID" value="NZ_VOLP01000004.1"/>
</dbReference>
<proteinExistence type="predicted"/>
<dbReference type="InterPro" id="IPR012349">
    <property type="entry name" value="Split_barrel_FMN-bd"/>
</dbReference>
<dbReference type="InterPro" id="IPR009926">
    <property type="entry name" value="T3SS_YcgR_PilZN"/>
</dbReference>
<dbReference type="Pfam" id="PF07238">
    <property type="entry name" value="PilZ"/>
    <property type="match status" value="1"/>
</dbReference>
<dbReference type="Gene3D" id="2.40.10.220">
    <property type="entry name" value="predicted glycosyltransferase like domains"/>
    <property type="match status" value="1"/>
</dbReference>
<keyword evidence="7" id="KW-0282">Flagellum</keyword>
<reference evidence="7 9" key="1">
    <citation type="submission" date="2019-07" db="EMBL/GenBank/DDBJ databases">
        <title>Genomes of sea-ice associated Colwellia species.</title>
        <authorList>
            <person name="Bowman J.P."/>
        </authorList>
    </citation>
    <scope>NUCLEOTIDE SEQUENCE [LARGE SCALE GENOMIC DNA]</scope>
    <source>
        <strain evidence="6 8">ACAM 607</strain>
        <strain evidence="7 9">IC036</strain>
    </source>
</reference>
<evidence type="ECO:0000313" key="7">
    <source>
        <dbReference type="EMBL" id="TWX72360.1"/>
    </source>
</evidence>
<dbReference type="EMBL" id="VOLQ01000001">
    <property type="protein sequence ID" value="TWX72360.1"/>
    <property type="molecule type" value="Genomic_DNA"/>
</dbReference>
<dbReference type="EMBL" id="VOLR01000003">
    <property type="protein sequence ID" value="TWX62308.1"/>
    <property type="molecule type" value="Genomic_DNA"/>
</dbReference>
<comment type="caution">
    <text evidence="7">The sequence shown here is derived from an EMBL/GenBank/DDBJ whole genome shotgun (WGS) entry which is preliminary data.</text>
</comment>
<evidence type="ECO:0000256" key="2">
    <source>
        <dbReference type="ARBA" id="ARBA00022741"/>
    </source>
</evidence>
<keyword evidence="7" id="KW-0966">Cell projection</keyword>
<dbReference type="AlphaFoldDB" id="A0A5C6QUS5"/>
<evidence type="ECO:0000313" key="8">
    <source>
        <dbReference type="Proteomes" id="UP000321525"/>
    </source>
</evidence>
<evidence type="ECO:0000256" key="3">
    <source>
        <dbReference type="ARBA" id="ARBA00023143"/>
    </source>
</evidence>
<accession>A0A5C6QUS5</accession>
<evidence type="ECO:0000313" key="6">
    <source>
        <dbReference type="EMBL" id="TWX62308.1"/>
    </source>
</evidence>
<sequence length="227" mass="24871">MTATPKKIALVNRLDRNLGLLQSGSTITIDIATPAGQKAKFRSTFIGYLPKHYVLVQFPDANKLGNFSQYITQGASITVRGLIEGHEGAVVAFVSNVKKTLQIPSRLIVLDFPRSVSLQSLRSAMRIDTDIIAKIKIAKEYWQATIIDISVNGCQVLINNGESLVMEKDKCVELVVEDFQGLGNLKFSAETCSYKSQANGLCIGLKFEEKSKASVIKLLQHAVIAEN</sequence>
<keyword evidence="1" id="KW-0973">c-di-GMP</keyword>
<dbReference type="Pfam" id="PF12945">
    <property type="entry name" value="PilZNR"/>
    <property type="match status" value="1"/>
</dbReference>
<dbReference type="Gene3D" id="2.30.110.10">
    <property type="entry name" value="Electron Transport, Fmn-binding Protein, Chain A"/>
    <property type="match status" value="1"/>
</dbReference>
<keyword evidence="8" id="KW-1185">Reference proteome</keyword>
<organism evidence="7 9">
    <name type="scientific">Colwellia hornerae</name>
    <dbReference type="NCBI Taxonomy" id="89402"/>
    <lineage>
        <taxon>Bacteria</taxon>
        <taxon>Pseudomonadati</taxon>
        <taxon>Pseudomonadota</taxon>
        <taxon>Gammaproteobacteria</taxon>
        <taxon>Alteromonadales</taxon>
        <taxon>Colwelliaceae</taxon>
        <taxon>Colwellia</taxon>
    </lineage>
</organism>
<evidence type="ECO:0000259" key="5">
    <source>
        <dbReference type="Pfam" id="PF12945"/>
    </source>
</evidence>
<keyword evidence="2" id="KW-0547">Nucleotide-binding</keyword>
<dbReference type="Proteomes" id="UP000321917">
    <property type="component" value="Unassembled WGS sequence"/>
</dbReference>
<protein>
    <submittedName>
        <fullName evidence="7">Flagellar brake protein</fullName>
    </submittedName>
</protein>
<dbReference type="GO" id="GO:0035438">
    <property type="term" value="F:cyclic-di-GMP binding"/>
    <property type="evidence" value="ECO:0007669"/>
    <property type="project" value="InterPro"/>
</dbReference>
<dbReference type="OrthoDB" id="6262602at2"/>
<feature type="domain" description="Type III secretion system flagellar brake protein YcgR PilZN" evidence="5">
    <location>
        <begin position="23"/>
        <end position="113"/>
    </location>
</feature>
<evidence type="ECO:0000259" key="4">
    <source>
        <dbReference type="Pfam" id="PF07238"/>
    </source>
</evidence>